<dbReference type="KEGG" id="cdep:91086361"/>
<dbReference type="VEuPathDB" id="FungiDB:L203_01404"/>
<dbReference type="GeneID" id="91086361"/>
<dbReference type="Proteomes" id="UP000094043">
    <property type="component" value="Chromosome 2"/>
</dbReference>
<accession>A0A1E3IU07</accession>
<gene>
    <name evidence="1" type="ORF">L203_102149</name>
</gene>
<dbReference type="EMBL" id="CP143785">
    <property type="protein sequence ID" value="WVN86974.1"/>
    <property type="molecule type" value="Genomic_DNA"/>
</dbReference>
<organism evidence="1 2">
    <name type="scientific">Cryptococcus depauperatus CBS 7841</name>
    <dbReference type="NCBI Taxonomy" id="1295531"/>
    <lineage>
        <taxon>Eukaryota</taxon>
        <taxon>Fungi</taxon>
        <taxon>Dikarya</taxon>
        <taxon>Basidiomycota</taxon>
        <taxon>Agaricomycotina</taxon>
        <taxon>Tremellomycetes</taxon>
        <taxon>Tremellales</taxon>
        <taxon>Cryptococcaceae</taxon>
        <taxon>Cryptococcus</taxon>
    </lineage>
</organism>
<dbReference type="AlphaFoldDB" id="A0A1E3IU07"/>
<sequence>MKTSTKPGSHSQHRWVASYIQARDHRVREEVRIETDFLNLILRKAMDSCHDEHLNQRTIGALYTEEPFHIEDVDDSKFMLDQNNIECFNAPVEITLGDGSRPCERRVDCYFRQLPIRPRHPSGTEDNEMSPMVLRGTPDSVSSLSGLTSGGILASIIKSCDERAEEGGKHIGWAL</sequence>
<evidence type="ECO:0000313" key="2">
    <source>
        <dbReference type="Proteomes" id="UP000094043"/>
    </source>
</evidence>
<keyword evidence="2" id="KW-1185">Reference proteome</keyword>
<protein>
    <submittedName>
        <fullName evidence="1">Uncharacterized protein</fullName>
    </submittedName>
</protein>
<reference evidence="1" key="1">
    <citation type="submission" date="2016-06" db="EMBL/GenBank/DDBJ databases">
        <authorList>
            <person name="Cuomo C."/>
            <person name="Litvintseva A."/>
            <person name="Heitman J."/>
            <person name="Chen Y."/>
            <person name="Sun S."/>
            <person name="Springer D."/>
            <person name="Dromer F."/>
            <person name="Young S."/>
            <person name="Zeng Q."/>
            <person name="Chapman S."/>
            <person name="Gujja S."/>
            <person name="Saif S."/>
            <person name="Birren B."/>
        </authorList>
    </citation>
    <scope>NUCLEOTIDE SEQUENCE</scope>
    <source>
        <strain evidence="1">CBS 7841</strain>
    </source>
</reference>
<evidence type="ECO:0000313" key="1">
    <source>
        <dbReference type="EMBL" id="WVN86974.1"/>
    </source>
</evidence>
<reference evidence="1" key="3">
    <citation type="submission" date="2024-01" db="EMBL/GenBank/DDBJ databases">
        <authorList>
            <person name="Coelho M.A."/>
            <person name="David-Palma M."/>
            <person name="Shea T."/>
            <person name="Sun S."/>
            <person name="Cuomo C.A."/>
            <person name="Heitman J."/>
        </authorList>
    </citation>
    <scope>NUCLEOTIDE SEQUENCE</scope>
    <source>
        <strain evidence="1">CBS 7841</strain>
    </source>
</reference>
<reference evidence="1" key="2">
    <citation type="journal article" date="2022" name="Elife">
        <title>Obligate sexual reproduction of a homothallic fungus closely related to the Cryptococcus pathogenic species complex.</title>
        <authorList>
            <person name="Passer A.R."/>
            <person name="Clancey S.A."/>
            <person name="Shea T."/>
            <person name="David-Palma M."/>
            <person name="Averette A.F."/>
            <person name="Boekhout T."/>
            <person name="Porcel B.M."/>
            <person name="Nowrousian M."/>
            <person name="Cuomo C.A."/>
            <person name="Sun S."/>
            <person name="Heitman J."/>
            <person name="Coelho M.A."/>
        </authorList>
    </citation>
    <scope>NUCLEOTIDE SEQUENCE</scope>
    <source>
        <strain evidence="1">CBS 7841</strain>
    </source>
</reference>
<proteinExistence type="predicted"/>
<dbReference type="RefSeq" id="XP_066067674.1">
    <property type="nucleotide sequence ID" value="XM_066211577.1"/>
</dbReference>
<name>A0A1E3IU07_9TREE</name>